<evidence type="ECO:0000256" key="7">
    <source>
        <dbReference type="ARBA" id="ARBA00022729"/>
    </source>
</evidence>
<dbReference type="InterPro" id="IPR046948">
    <property type="entry name" value="ATL20-22-like"/>
</dbReference>
<feature type="chain" id="PRO_5043878023" evidence="18">
    <location>
        <begin position="26"/>
        <end position="376"/>
    </location>
</feature>
<keyword evidence="12 17" id="KW-0472">Membrane</keyword>
<protein>
    <submittedName>
        <fullName evidence="21">Ring-h2 finger protein atl21b</fullName>
    </submittedName>
</protein>
<evidence type="ECO:0000256" key="10">
    <source>
        <dbReference type="ARBA" id="ARBA00022833"/>
    </source>
</evidence>
<evidence type="ECO:0000256" key="16">
    <source>
        <dbReference type="ARBA" id="ARBA00048679"/>
    </source>
</evidence>
<keyword evidence="13" id="KW-0325">Glycoprotein</keyword>
<evidence type="ECO:0000256" key="6">
    <source>
        <dbReference type="ARBA" id="ARBA00022723"/>
    </source>
</evidence>
<keyword evidence="7 18" id="KW-0732">Signal</keyword>
<comment type="caution">
    <text evidence="21">The sequence shown here is derived from an EMBL/GenBank/DDBJ whole genome shotgun (WGS) entry which is preliminary data.</text>
</comment>
<evidence type="ECO:0000256" key="18">
    <source>
        <dbReference type="SAM" id="SignalP"/>
    </source>
</evidence>
<evidence type="ECO:0000259" key="19">
    <source>
        <dbReference type="Pfam" id="PF13947"/>
    </source>
</evidence>
<organism evidence="21 22">
    <name type="scientific">Quercus suber</name>
    <name type="common">Cork oak</name>
    <dbReference type="NCBI Taxonomy" id="58331"/>
    <lineage>
        <taxon>Eukaryota</taxon>
        <taxon>Viridiplantae</taxon>
        <taxon>Streptophyta</taxon>
        <taxon>Embryophyta</taxon>
        <taxon>Tracheophyta</taxon>
        <taxon>Spermatophyta</taxon>
        <taxon>Magnoliopsida</taxon>
        <taxon>eudicotyledons</taxon>
        <taxon>Gunneridae</taxon>
        <taxon>Pentapetalae</taxon>
        <taxon>rosids</taxon>
        <taxon>fabids</taxon>
        <taxon>Fagales</taxon>
        <taxon>Fagaceae</taxon>
        <taxon>Quercus</taxon>
    </lineage>
</organism>
<evidence type="ECO:0000256" key="9">
    <source>
        <dbReference type="ARBA" id="ARBA00022786"/>
    </source>
</evidence>
<name>A0AAW0LKQ0_QUESU</name>
<evidence type="ECO:0000256" key="12">
    <source>
        <dbReference type="ARBA" id="ARBA00023136"/>
    </source>
</evidence>
<keyword evidence="9" id="KW-0833">Ubl conjugation pathway</keyword>
<feature type="transmembrane region" description="Helical" evidence="17">
    <location>
        <begin position="241"/>
        <end position="264"/>
    </location>
</feature>
<dbReference type="EMBL" id="PKMF04000087">
    <property type="protein sequence ID" value="KAK7851487.1"/>
    <property type="molecule type" value="Genomic_DNA"/>
</dbReference>
<feature type="signal peptide" evidence="18">
    <location>
        <begin position="1"/>
        <end position="25"/>
    </location>
</feature>
<evidence type="ECO:0000256" key="14">
    <source>
        <dbReference type="ARBA" id="ARBA00024209"/>
    </source>
</evidence>
<comment type="catalytic activity">
    <reaction evidence="16">
        <text>L-seryl-[protein] + ATP = O-phospho-L-seryl-[protein] + ADP + H(+)</text>
        <dbReference type="Rhea" id="RHEA:17989"/>
        <dbReference type="Rhea" id="RHEA-COMP:9863"/>
        <dbReference type="Rhea" id="RHEA-COMP:11604"/>
        <dbReference type="ChEBI" id="CHEBI:15378"/>
        <dbReference type="ChEBI" id="CHEBI:29999"/>
        <dbReference type="ChEBI" id="CHEBI:30616"/>
        <dbReference type="ChEBI" id="CHEBI:83421"/>
        <dbReference type="ChEBI" id="CHEBI:456216"/>
        <dbReference type="EC" id="2.7.11.1"/>
    </reaction>
</comment>
<dbReference type="InterPro" id="IPR025287">
    <property type="entry name" value="WAK_GUB"/>
</dbReference>
<dbReference type="GO" id="GO:0004674">
    <property type="term" value="F:protein serine/threonine kinase activity"/>
    <property type="evidence" value="ECO:0007669"/>
    <property type="project" value="UniProtKB-EC"/>
</dbReference>
<keyword evidence="4" id="KW-0808">Transferase</keyword>
<evidence type="ECO:0000256" key="15">
    <source>
        <dbReference type="ARBA" id="ARBA00047899"/>
    </source>
</evidence>
<evidence type="ECO:0000256" key="17">
    <source>
        <dbReference type="SAM" id="Phobius"/>
    </source>
</evidence>
<dbReference type="PANTHER" id="PTHR46279:SF10">
    <property type="entry name" value="RING-TYPE E3 UBIQUITIN TRANSFERASE"/>
    <property type="match status" value="1"/>
</dbReference>
<evidence type="ECO:0000256" key="11">
    <source>
        <dbReference type="ARBA" id="ARBA00022989"/>
    </source>
</evidence>
<keyword evidence="10" id="KW-0862">Zinc</keyword>
<keyword evidence="5 17" id="KW-0812">Transmembrane</keyword>
<dbReference type="GO" id="GO:0008270">
    <property type="term" value="F:zinc ion binding"/>
    <property type="evidence" value="ECO:0007669"/>
    <property type="project" value="UniProtKB-KW"/>
</dbReference>
<evidence type="ECO:0000256" key="4">
    <source>
        <dbReference type="ARBA" id="ARBA00022679"/>
    </source>
</evidence>
<evidence type="ECO:0000256" key="1">
    <source>
        <dbReference type="ARBA" id="ARBA00000900"/>
    </source>
</evidence>
<accession>A0AAW0LKQ0</accession>
<comment type="catalytic activity">
    <reaction evidence="1">
        <text>S-ubiquitinyl-[E2 ubiquitin-conjugating enzyme]-L-cysteine + [acceptor protein]-L-lysine = [E2 ubiquitin-conjugating enzyme]-L-cysteine + N(6)-ubiquitinyl-[acceptor protein]-L-lysine.</text>
        <dbReference type="EC" id="2.3.2.27"/>
    </reaction>
</comment>
<proteinExistence type="inferred from homology"/>
<evidence type="ECO:0000256" key="3">
    <source>
        <dbReference type="ARBA" id="ARBA00004906"/>
    </source>
</evidence>
<evidence type="ECO:0000256" key="13">
    <source>
        <dbReference type="ARBA" id="ARBA00023180"/>
    </source>
</evidence>
<evidence type="ECO:0000313" key="22">
    <source>
        <dbReference type="Proteomes" id="UP000237347"/>
    </source>
</evidence>
<evidence type="ECO:0000313" key="21">
    <source>
        <dbReference type="EMBL" id="KAK7851487.1"/>
    </source>
</evidence>
<reference evidence="21 22" key="1">
    <citation type="journal article" date="2018" name="Sci. Data">
        <title>The draft genome sequence of cork oak.</title>
        <authorList>
            <person name="Ramos A.M."/>
            <person name="Usie A."/>
            <person name="Barbosa P."/>
            <person name="Barros P.M."/>
            <person name="Capote T."/>
            <person name="Chaves I."/>
            <person name="Simoes F."/>
            <person name="Abreu I."/>
            <person name="Carrasquinho I."/>
            <person name="Faro C."/>
            <person name="Guimaraes J.B."/>
            <person name="Mendonca D."/>
            <person name="Nobrega F."/>
            <person name="Rodrigues L."/>
            <person name="Saibo N.J.M."/>
            <person name="Varela M.C."/>
            <person name="Egas C."/>
            <person name="Matos J."/>
            <person name="Miguel C.M."/>
            <person name="Oliveira M.M."/>
            <person name="Ricardo C.P."/>
            <person name="Goncalves S."/>
        </authorList>
    </citation>
    <scope>NUCLEOTIDE SEQUENCE [LARGE SCALE GENOMIC DNA]</scope>
    <source>
        <strain evidence="22">cv. HL8</strain>
    </source>
</reference>
<dbReference type="InterPro" id="IPR032872">
    <property type="entry name" value="WAK_assoc_C"/>
</dbReference>
<sequence length="376" mass="41394">MNILKVTSSILFFLFFSSSSYLATSTESCKNSVCSPNGPGIHFPFRIQSRQLESCGYPGFDLSCNNATQTVLLNLPYSGQFIVQGIDYTTQQIWINDPKNCLPKQLLSLNLSGSPFKGVYHQEFSFFNCSSVLLKDQLTPIICLSDSNHTIFATSSRRVAALLLSTCEFITNVSVPVQWPFYEQILSSDLNDDLWLTWDEPSGCGKCESRGGQCGFKTNSSHEIVCSNVPHQSGFPRSTRYAITLGVGVPGSMCLLGLLCFLFGKIESYNARRHIEIPEFNPTIAPPPKIMVGLDGFTIESYPKIVLGESWCLPKPNDNTCPICLSESSPIMLEDALKIEIPEFNPTSAPPPTIIVLGESRSLPKPNDNTCPICLS</sequence>
<dbReference type="Pfam" id="PF14380">
    <property type="entry name" value="WAK_assoc"/>
    <property type="match status" value="1"/>
</dbReference>
<feature type="domain" description="Wall-associated receptor kinase galacturonan-binding" evidence="19">
    <location>
        <begin position="29"/>
        <end position="97"/>
    </location>
</feature>
<keyword evidence="11 17" id="KW-1133">Transmembrane helix</keyword>
<comment type="similarity">
    <text evidence="14">Belongs to the RING-type zinc finger family. ATL subfamily.</text>
</comment>
<gene>
    <name evidence="21" type="primary">ATL21B_0</name>
    <name evidence="21" type="ORF">CFP56_041940</name>
</gene>
<comment type="subcellular location">
    <subcellularLocation>
        <location evidence="2">Membrane</location>
        <topology evidence="2">Single-pass membrane protein</topology>
    </subcellularLocation>
</comment>
<comment type="pathway">
    <text evidence="3">Protein modification; protein ubiquitination.</text>
</comment>
<dbReference type="GO" id="GO:0016020">
    <property type="term" value="C:membrane"/>
    <property type="evidence" value="ECO:0007669"/>
    <property type="project" value="UniProtKB-SubCell"/>
</dbReference>
<dbReference type="GO" id="GO:0030247">
    <property type="term" value="F:polysaccharide binding"/>
    <property type="evidence" value="ECO:0007669"/>
    <property type="project" value="InterPro"/>
</dbReference>
<keyword evidence="8" id="KW-0863">Zinc-finger</keyword>
<keyword evidence="6" id="KW-0479">Metal-binding</keyword>
<dbReference type="Pfam" id="PF13947">
    <property type="entry name" value="GUB_WAK_bind"/>
    <property type="match status" value="1"/>
</dbReference>
<feature type="domain" description="Wall-associated receptor kinase C-terminal" evidence="20">
    <location>
        <begin position="161"/>
        <end position="226"/>
    </location>
</feature>
<dbReference type="Proteomes" id="UP000237347">
    <property type="component" value="Unassembled WGS sequence"/>
</dbReference>
<keyword evidence="22" id="KW-1185">Reference proteome</keyword>
<evidence type="ECO:0000256" key="8">
    <source>
        <dbReference type="ARBA" id="ARBA00022771"/>
    </source>
</evidence>
<dbReference type="PANTHER" id="PTHR46279">
    <property type="entry name" value="RING/U-BOX SUPERFAMILY PROTEIN"/>
    <property type="match status" value="1"/>
</dbReference>
<evidence type="ECO:0000256" key="5">
    <source>
        <dbReference type="ARBA" id="ARBA00022692"/>
    </source>
</evidence>
<comment type="catalytic activity">
    <reaction evidence="15">
        <text>L-threonyl-[protein] + ATP = O-phospho-L-threonyl-[protein] + ADP + H(+)</text>
        <dbReference type="Rhea" id="RHEA:46608"/>
        <dbReference type="Rhea" id="RHEA-COMP:11060"/>
        <dbReference type="Rhea" id="RHEA-COMP:11605"/>
        <dbReference type="ChEBI" id="CHEBI:15378"/>
        <dbReference type="ChEBI" id="CHEBI:30013"/>
        <dbReference type="ChEBI" id="CHEBI:30616"/>
        <dbReference type="ChEBI" id="CHEBI:61977"/>
        <dbReference type="ChEBI" id="CHEBI:456216"/>
        <dbReference type="EC" id="2.7.11.1"/>
    </reaction>
</comment>
<dbReference type="GO" id="GO:0061630">
    <property type="term" value="F:ubiquitin protein ligase activity"/>
    <property type="evidence" value="ECO:0007669"/>
    <property type="project" value="UniProtKB-EC"/>
</dbReference>
<evidence type="ECO:0000259" key="20">
    <source>
        <dbReference type="Pfam" id="PF14380"/>
    </source>
</evidence>
<dbReference type="AlphaFoldDB" id="A0AAW0LKQ0"/>
<evidence type="ECO:0000256" key="2">
    <source>
        <dbReference type="ARBA" id="ARBA00004167"/>
    </source>
</evidence>